<accession>A0ABR5CJD7</accession>
<protein>
    <recommendedName>
        <fullName evidence="3">IrrE N-terminal-like domain-containing protein</fullName>
    </recommendedName>
</protein>
<reference evidence="1 2" key="1">
    <citation type="journal article" date="2001" name="Int. J. Syst. Evol. Microbiol.">
        <title>Agreia bicolorata gen. nov., sp. nov., to accommodate actinobacteria isolated from narrow reed grass infected by the nematode Heteroanguina graminophila.</title>
        <authorList>
            <person name="Evtushenko L.I."/>
            <person name="Dorofeeva L.V."/>
            <person name="Dobrovolskaya T.G."/>
            <person name="Streshinskaya G.M."/>
            <person name="Subbotin S.A."/>
            <person name="Tiedje J.M."/>
        </authorList>
    </citation>
    <scope>NUCLEOTIDE SEQUENCE [LARGE SCALE GENOMIC DNA]</scope>
    <source>
        <strain evidence="1 2">VKM Ac-1804</strain>
    </source>
</reference>
<name>A0ABR5CJD7_9MICO</name>
<organism evidence="1 2">
    <name type="scientific">Agreia bicolorata</name>
    <dbReference type="NCBI Taxonomy" id="110935"/>
    <lineage>
        <taxon>Bacteria</taxon>
        <taxon>Bacillati</taxon>
        <taxon>Actinomycetota</taxon>
        <taxon>Actinomycetes</taxon>
        <taxon>Micrococcales</taxon>
        <taxon>Microbacteriaceae</taxon>
        <taxon>Agreia</taxon>
    </lineage>
</organism>
<comment type="caution">
    <text evidence="1">The sequence shown here is derived from an EMBL/GenBank/DDBJ whole genome shotgun (WGS) entry which is preliminary data.</text>
</comment>
<gene>
    <name evidence="1" type="ORF">TZ00_02800</name>
</gene>
<dbReference type="Proteomes" id="UP000032503">
    <property type="component" value="Unassembled WGS sequence"/>
</dbReference>
<proteinExistence type="predicted"/>
<sequence length="451" mass="49405">MTSLPSPAARTMAQRRRDLVYLDRSKTIKLLESSDWGRAHLTATEHQLRPGMTREQSANWAMEEQWRLALAASATVQMSGIERTLDGLEVVFLPREEVSASCEVFPDGSGLVSVSDALSTLVWRLATFNSKWRGGTGLRSRLGRRRKVRAALVSPEEVASTPEIQAAIAALRYSTQHIRVWGMSAAIGLRKESAGMRDGIFAGMFVHAHEIGHFILGHDLPAKSRRSPAALELEADEFAVKALLGHFGSVDRVMVGSAAIVALCAMQVWESAALVRDIRTHPPLLKRWQAIAQLLGPVSAEAEAHTFAARVMSATAATPGSIPPDFWDALRADAAYDIVHGLPYLLMVQGFDTSESLSMEERDDLINTLASASPMFVDGWKAFRDHGWHSGYDAWGIDPAGLLEYQKSLSYLQIINKVAASPAWGATEDVFRRTCALLAIPARLDDLRPIS</sequence>
<evidence type="ECO:0000313" key="1">
    <source>
        <dbReference type="EMBL" id="KJC65726.1"/>
    </source>
</evidence>
<evidence type="ECO:0000313" key="2">
    <source>
        <dbReference type="Proteomes" id="UP000032503"/>
    </source>
</evidence>
<keyword evidence="2" id="KW-1185">Reference proteome</keyword>
<evidence type="ECO:0008006" key="3">
    <source>
        <dbReference type="Google" id="ProtNLM"/>
    </source>
</evidence>
<dbReference type="EMBL" id="JYFC01000001">
    <property type="protein sequence ID" value="KJC65726.1"/>
    <property type="molecule type" value="Genomic_DNA"/>
</dbReference>